<evidence type="ECO:0000313" key="2">
    <source>
        <dbReference type="Proteomes" id="UP000297595"/>
    </source>
</evidence>
<comment type="caution">
    <text evidence="1">The sequence shown here is derived from an EMBL/GenBank/DDBJ whole genome shotgun (WGS) entry which is preliminary data.</text>
</comment>
<protein>
    <submittedName>
        <fullName evidence="1">Uncharacterized protein</fullName>
    </submittedName>
</protein>
<dbReference type="EMBL" id="SOZJ01000005">
    <property type="protein sequence ID" value="TGJ67151.1"/>
    <property type="molecule type" value="Genomic_DNA"/>
</dbReference>
<sequence length="73" mass="8070">MVVSPVGLIFHRNGILNGDNGIFMLHELLGKSAGDNDNRKRRIQSKFLQLLLCSKPPRGHSLARTTDRCGLVS</sequence>
<dbReference type="Proteomes" id="UP000297595">
    <property type="component" value="Unassembled WGS sequence"/>
</dbReference>
<evidence type="ECO:0000313" key="1">
    <source>
        <dbReference type="EMBL" id="TGJ67151.1"/>
    </source>
</evidence>
<organism evidence="1 2">
    <name type="scientific">Orbilia oligospora</name>
    <name type="common">Nematode-trapping fungus</name>
    <name type="synonym">Arthrobotrys oligospora</name>
    <dbReference type="NCBI Taxonomy" id="2813651"/>
    <lineage>
        <taxon>Eukaryota</taxon>
        <taxon>Fungi</taxon>
        <taxon>Dikarya</taxon>
        <taxon>Ascomycota</taxon>
        <taxon>Pezizomycotina</taxon>
        <taxon>Orbiliomycetes</taxon>
        <taxon>Orbiliales</taxon>
        <taxon>Orbiliaceae</taxon>
        <taxon>Orbilia</taxon>
    </lineage>
</organism>
<proteinExistence type="predicted"/>
<gene>
    <name evidence="1" type="ORF">EYR41_008726</name>
</gene>
<accession>A0A8H2DVR9</accession>
<name>A0A8H2DVR9_ORBOL</name>
<dbReference type="AlphaFoldDB" id="A0A8H2DVR9"/>
<reference evidence="1 2" key="1">
    <citation type="submission" date="2019-03" db="EMBL/GenBank/DDBJ databases">
        <title>Nematode-trapping fungi genome.</title>
        <authorList>
            <person name="Vidal-Diez De Ulzurrun G."/>
        </authorList>
    </citation>
    <scope>NUCLEOTIDE SEQUENCE [LARGE SCALE GENOMIC DNA]</scope>
    <source>
        <strain evidence="1 2">TWF154</strain>
    </source>
</reference>